<feature type="compositionally biased region" description="Basic and acidic residues" evidence="1">
    <location>
        <begin position="1"/>
        <end position="11"/>
    </location>
</feature>
<dbReference type="AlphaFoldDB" id="K1WHJ9"/>
<name>K1WHJ9_MARBU</name>
<organism evidence="2 3">
    <name type="scientific">Marssonina brunnea f. sp. multigermtubi (strain MB_m1)</name>
    <name type="common">Marssonina leaf spot fungus</name>
    <dbReference type="NCBI Taxonomy" id="1072389"/>
    <lineage>
        <taxon>Eukaryota</taxon>
        <taxon>Fungi</taxon>
        <taxon>Dikarya</taxon>
        <taxon>Ascomycota</taxon>
        <taxon>Pezizomycotina</taxon>
        <taxon>Leotiomycetes</taxon>
        <taxon>Helotiales</taxon>
        <taxon>Drepanopezizaceae</taxon>
        <taxon>Drepanopeziza</taxon>
    </lineage>
</organism>
<evidence type="ECO:0000256" key="1">
    <source>
        <dbReference type="SAM" id="MobiDB-lite"/>
    </source>
</evidence>
<dbReference type="GeneID" id="18760572"/>
<keyword evidence="3" id="KW-1185">Reference proteome</keyword>
<dbReference type="HOGENOM" id="CLU_375551_0_0_1"/>
<feature type="compositionally biased region" description="Basic and acidic residues" evidence="1">
    <location>
        <begin position="220"/>
        <end position="229"/>
    </location>
</feature>
<feature type="compositionally biased region" description="Basic and acidic residues" evidence="1">
    <location>
        <begin position="133"/>
        <end position="150"/>
    </location>
</feature>
<feature type="compositionally biased region" description="Polar residues" evidence="1">
    <location>
        <begin position="103"/>
        <end position="124"/>
    </location>
</feature>
<protein>
    <submittedName>
        <fullName evidence="2">Uncharacterized protein</fullName>
    </submittedName>
</protein>
<evidence type="ECO:0000313" key="2">
    <source>
        <dbReference type="EMBL" id="EKD17060.1"/>
    </source>
</evidence>
<reference evidence="2 3" key="1">
    <citation type="journal article" date="2012" name="BMC Genomics">
        <title>Sequencing the genome of Marssonina brunnea reveals fungus-poplar co-evolution.</title>
        <authorList>
            <person name="Zhu S."/>
            <person name="Cao Y.-Z."/>
            <person name="Jiang C."/>
            <person name="Tan B.-Y."/>
            <person name="Wang Z."/>
            <person name="Feng S."/>
            <person name="Zhang L."/>
            <person name="Su X.-H."/>
            <person name="Brejova B."/>
            <person name="Vinar T."/>
            <person name="Xu M."/>
            <person name="Wang M.-X."/>
            <person name="Zhang S.-G."/>
            <person name="Huang M.-R."/>
            <person name="Wu R."/>
            <person name="Zhou Y."/>
        </authorList>
    </citation>
    <scope>NUCLEOTIDE SEQUENCE [LARGE SCALE GENOMIC DNA]</scope>
    <source>
        <strain evidence="2 3">MB_m1</strain>
    </source>
</reference>
<feature type="region of interest" description="Disordered" evidence="1">
    <location>
        <begin position="678"/>
        <end position="702"/>
    </location>
</feature>
<feature type="compositionally biased region" description="Polar residues" evidence="1">
    <location>
        <begin position="178"/>
        <end position="194"/>
    </location>
</feature>
<feature type="region of interest" description="Disordered" evidence="1">
    <location>
        <begin position="212"/>
        <end position="239"/>
    </location>
</feature>
<feature type="region of interest" description="Disordered" evidence="1">
    <location>
        <begin position="396"/>
        <end position="418"/>
    </location>
</feature>
<sequence>MVLTEKDREVQGSHSKRHKNEIHNENIASKGQPSWIAPTSGSSTTPSRMKIRSPRKEVGRSSTIVREPAPKQELFSTNLRRPQTSLKGIPGSRTSDKSPPKSSPATFSRATNKQTKQSLQSPRSTVRGMAGTIEHRSIKVPTKREDDFRTPEQPTMKFNAATSSSDGDSDKENKPFPKTQSFHTDSVRNTNPITKPTAVANDKLQLILRNMRGSSTPRPRSVEREHSVSDNDSTSGFPVGDSTFHADGELSEDDIEYNVEAFLDRREHYRRIRRPEVKSVKWDPAIVDFGPLAAITNKPKAETNNPKVDINKPMADTYRPSKAPGEQQIDLPTKGLQHSLLELAQMATELMKEDRQKLQKILEAMKCAESGDDSVVITRPKKDRKPLEEIKFHDKTTGRSAVSKQNEINKESTSPAKKLNPAAPVYRKLADIKARISPKKENTPNPVQFPLHVQRKRRHAASEETIERPFVGRPNKYIPPALRVLDSNVPADSPAKQQEPIWIDTSKLAADGKGLPQISSMLNDWLQSTPEALGFGTQFPEEVHDQQTAPVDTQIEFQSQSLPPVPPAWIPLPSINTSALPQSWCHMPLPEWCPISFVPVSMMPLPQMPLPQMPLPQMPLPQVPLTSYSQVPPLEKKTKPFPRRIPNQSEHGRTAETLHPAWASSLLDKFMEKYPMTGRLIPPAAPSPLPKRARRGKNASEIQQKLEELLLYQKEKRIFEQRHNTTNMSEDSDSSSGRS</sequence>
<dbReference type="OMA" id="PTWINIY"/>
<dbReference type="KEGG" id="mbe:MBM_04637"/>
<feature type="region of interest" description="Disordered" evidence="1">
    <location>
        <begin position="1"/>
        <end position="195"/>
    </location>
</feature>
<feature type="compositionally biased region" description="Polar residues" evidence="1">
    <location>
        <begin position="398"/>
        <end position="415"/>
    </location>
</feature>
<feature type="compositionally biased region" description="Polar residues" evidence="1">
    <location>
        <begin position="26"/>
        <end position="47"/>
    </location>
</feature>
<feature type="compositionally biased region" description="Polar residues" evidence="1">
    <location>
        <begin position="74"/>
        <end position="86"/>
    </location>
</feature>
<dbReference type="OrthoDB" id="3564436at2759"/>
<feature type="region of interest" description="Disordered" evidence="1">
    <location>
        <begin position="719"/>
        <end position="739"/>
    </location>
</feature>
<dbReference type="InParanoid" id="K1WHJ9"/>
<accession>K1WHJ9</accession>
<proteinExistence type="predicted"/>
<gene>
    <name evidence="2" type="ORF">MBM_04637</name>
</gene>
<dbReference type="EMBL" id="JH921437">
    <property type="protein sequence ID" value="EKD17060.1"/>
    <property type="molecule type" value="Genomic_DNA"/>
</dbReference>
<evidence type="ECO:0000313" key="3">
    <source>
        <dbReference type="Proteomes" id="UP000006753"/>
    </source>
</evidence>
<dbReference type="Proteomes" id="UP000006753">
    <property type="component" value="Unassembled WGS sequence"/>
</dbReference>
<feature type="region of interest" description="Disordered" evidence="1">
    <location>
        <begin position="633"/>
        <end position="654"/>
    </location>
</feature>